<dbReference type="InterPro" id="IPR050659">
    <property type="entry name" value="Peptidase_M24B"/>
</dbReference>
<reference evidence="2" key="1">
    <citation type="submission" date="2020-01" db="EMBL/GenBank/DDBJ databases">
        <authorList>
            <person name="Rat A."/>
        </authorList>
    </citation>
    <scope>NUCLEOTIDE SEQUENCE</scope>
    <source>
        <strain evidence="2">LMG 31228</strain>
    </source>
</reference>
<evidence type="ECO:0000313" key="3">
    <source>
        <dbReference type="Proteomes" id="UP001138709"/>
    </source>
</evidence>
<dbReference type="CDD" id="cd01066">
    <property type="entry name" value="APP_MetAP"/>
    <property type="match status" value="1"/>
</dbReference>
<dbReference type="PANTHER" id="PTHR46112:SF2">
    <property type="entry name" value="XAA-PRO AMINOPEPTIDASE P-RELATED"/>
    <property type="match status" value="1"/>
</dbReference>
<protein>
    <submittedName>
        <fullName evidence="2">Aminopeptidase P family protein</fullName>
    </submittedName>
</protein>
<dbReference type="EMBL" id="JAAEDL010000008">
    <property type="protein sequence ID" value="MBR0680904.1"/>
    <property type="molecule type" value="Genomic_DNA"/>
</dbReference>
<keyword evidence="3" id="KW-1185">Reference proteome</keyword>
<dbReference type="AlphaFoldDB" id="A0A9X9XB18"/>
<dbReference type="Gene3D" id="3.40.350.10">
    <property type="entry name" value="Creatinase/prolidase N-terminal domain"/>
    <property type="match status" value="1"/>
</dbReference>
<evidence type="ECO:0000313" key="2">
    <source>
        <dbReference type="EMBL" id="MBR0680904.1"/>
    </source>
</evidence>
<dbReference type="PANTHER" id="PTHR46112">
    <property type="entry name" value="AMINOPEPTIDASE"/>
    <property type="match status" value="1"/>
</dbReference>
<dbReference type="GO" id="GO:0004177">
    <property type="term" value="F:aminopeptidase activity"/>
    <property type="evidence" value="ECO:0007669"/>
    <property type="project" value="UniProtKB-KW"/>
</dbReference>
<dbReference type="InterPro" id="IPR036005">
    <property type="entry name" value="Creatinase/aminopeptidase-like"/>
</dbReference>
<dbReference type="RefSeq" id="WP_211846434.1">
    <property type="nucleotide sequence ID" value="NZ_JAAEDL010000008.1"/>
</dbReference>
<keyword evidence="2" id="KW-0378">Hydrolase</keyword>
<organism evidence="2 3">
    <name type="scientific">Neoroseomonas eburnea</name>
    <dbReference type="NCBI Taxonomy" id="1346889"/>
    <lineage>
        <taxon>Bacteria</taxon>
        <taxon>Pseudomonadati</taxon>
        <taxon>Pseudomonadota</taxon>
        <taxon>Alphaproteobacteria</taxon>
        <taxon>Acetobacterales</taxon>
        <taxon>Acetobacteraceae</taxon>
        <taxon>Neoroseomonas</taxon>
    </lineage>
</organism>
<dbReference type="Proteomes" id="UP001138709">
    <property type="component" value="Unassembled WGS sequence"/>
</dbReference>
<dbReference type="Gene3D" id="3.90.230.10">
    <property type="entry name" value="Creatinase/methionine aminopeptidase superfamily"/>
    <property type="match status" value="1"/>
</dbReference>
<feature type="domain" description="Peptidase M24" evidence="1">
    <location>
        <begin position="168"/>
        <end position="377"/>
    </location>
</feature>
<gene>
    <name evidence="2" type="ORF">GXW74_10425</name>
</gene>
<comment type="caution">
    <text evidence="2">The sequence shown here is derived from an EMBL/GenBank/DDBJ whole genome shotgun (WGS) entry which is preliminary data.</text>
</comment>
<reference evidence="2" key="2">
    <citation type="journal article" date="2021" name="Syst. Appl. Microbiol.">
        <title>Roseomonas hellenica sp. nov., isolated from roots of wild-growing Alkanna tinctoria.</title>
        <authorList>
            <person name="Rat A."/>
            <person name="Naranjo H.D."/>
            <person name="Lebbe L."/>
            <person name="Cnockaert M."/>
            <person name="Krigas N."/>
            <person name="Grigoriadou K."/>
            <person name="Maloupa E."/>
            <person name="Willems A."/>
        </authorList>
    </citation>
    <scope>NUCLEOTIDE SEQUENCE</scope>
    <source>
        <strain evidence="2">LMG 31228</strain>
    </source>
</reference>
<keyword evidence="2" id="KW-0645">Protease</keyword>
<dbReference type="SUPFAM" id="SSF53092">
    <property type="entry name" value="Creatinase/prolidase N-terminal domain"/>
    <property type="match status" value="1"/>
</dbReference>
<dbReference type="Pfam" id="PF00557">
    <property type="entry name" value="Peptidase_M24"/>
    <property type="match status" value="1"/>
</dbReference>
<sequence length="396" mass="43675">MAVLSTAVRDYRLGVMHAVMDREGYDALAFTQADFFQFATNFATDVQTWERPIVCVVPRNGTPFAILNELSTNHWRFGIEAGKLWVTDVEFYAEHPRLTRRVPLAPQWPEMVADRLRRAGLARARIGTDAPGGMLGRAASLLPHLKLEGATAACRSLRWVKHPEEIQLLREIAALTDWVQDRYREAIRPGRLVQEMDMAMAAAMAEESARRFPGEHLEILRCWTLSGPASCAPHGDGRSSGQRIEKGDGLVNIVIPRVNGLVVENERTWFCGKPGQRQAFLFETARAANEAACEAAITGRPVCGIDAAAQAVIERAGCADLILHRTGHGMGTLGHEFPEDMAFNTRPLLENEVYSAEPGLYEWGLGGFRHDDTVVVGAKPEVLTRAPKDLASQTIA</sequence>
<dbReference type="SUPFAM" id="SSF55920">
    <property type="entry name" value="Creatinase/aminopeptidase"/>
    <property type="match status" value="1"/>
</dbReference>
<proteinExistence type="predicted"/>
<dbReference type="InterPro" id="IPR029149">
    <property type="entry name" value="Creatin/AminoP/Spt16_N"/>
</dbReference>
<accession>A0A9X9XB18</accession>
<dbReference type="InterPro" id="IPR000994">
    <property type="entry name" value="Pept_M24"/>
</dbReference>
<keyword evidence="2" id="KW-0031">Aminopeptidase</keyword>
<name>A0A9X9XB18_9PROT</name>
<evidence type="ECO:0000259" key="1">
    <source>
        <dbReference type="Pfam" id="PF00557"/>
    </source>
</evidence>